<evidence type="ECO:0000256" key="2">
    <source>
        <dbReference type="ARBA" id="ARBA00022448"/>
    </source>
</evidence>
<evidence type="ECO:0000256" key="4">
    <source>
        <dbReference type="ARBA" id="ARBA00022989"/>
    </source>
</evidence>
<feature type="transmembrane region" description="Helical" evidence="6">
    <location>
        <begin position="101"/>
        <end position="121"/>
    </location>
</feature>
<dbReference type="Gene3D" id="1.20.1740.10">
    <property type="entry name" value="Amino acid/polyamine transporter I"/>
    <property type="match status" value="1"/>
</dbReference>
<dbReference type="PANTHER" id="PTHR45649:SF28">
    <property type="entry name" value="TRANSPORTER, PUTATIVE (EUROFUNG)-RELATED"/>
    <property type="match status" value="1"/>
</dbReference>
<reference evidence="7" key="2">
    <citation type="journal article" date="2023" name="IMA Fungus">
        <title>Comparative genomic study of the Penicillium genus elucidates a diverse pangenome and 15 lateral gene transfer events.</title>
        <authorList>
            <person name="Petersen C."/>
            <person name="Sorensen T."/>
            <person name="Nielsen M.R."/>
            <person name="Sondergaard T.E."/>
            <person name="Sorensen J.L."/>
            <person name="Fitzpatrick D.A."/>
            <person name="Frisvad J.C."/>
            <person name="Nielsen K.L."/>
        </authorList>
    </citation>
    <scope>NUCLEOTIDE SEQUENCE</scope>
    <source>
        <strain evidence="7">IBT 19713</strain>
    </source>
</reference>
<dbReference type="EMBL" id="JAPQKS010000001">
    <property type="protein sequence ID" value="KAJ5248705.1"/>
    <property type="molecule type" value="Genomic_DNA"/>
</dbReference>
<dbReference type="OrthoDB" id="3900342at2759"/>
<dbReference type="AlphaFoldDB" id="A0A9W9TZ09"/>
<dbReference type="PANTHER" id="PTHR45649">
    <property type="entry name" value="AMINO-ACID PERMEASE BAT1"/>
    <property type="match status" value="1"/>
</dbReference>
<proteinExistence type="predicted"/>
<evidence type="ECO:0000256" key="6">
    <source>
        <dbReference type="SAM" id="Phobius"/>
    </source>
</evidence>
<protein>
    <submittedName>
        <fullName evidence="7">Amino acid/polyamine transporter I</fullName>
    </submittedName>
</protein>
<organism evidence="7 8">
    <name type="scientific">Penicillium chermesinum</name>
    <dbReference type="NCBI Taxonomy" id="63820"/>
    <lineage>
        <taxon>Eukaryota</taxon>
        <taxon>Fungi</taxon>
        <taxon>Dikarya</taxon>
        <taxon>Ascomycota</taxon>
        <taxon>Pezizomycotina</taxon>
        <taxon>Eurotiomycetes</taxon>
        <taxon>Eurotiomycetidae</taxon>
        <taxon>Eurotiales</taxon>
        <taxon>Aspergillaceae</taxon>
        <taxon>Penicillium</taxon>
    </lineage>
</organism>
<name>A0A9W9TZ09_9EURO</name>
<dbReference type="GO" id="GO:0016020">
    <property type="term" value="C:membrane"/>
    <property type="evidence" value="ECO:0007669"/>
    <property type="project" value="UniProtKB-SubCell"/>
</dbReference>
<feature type="transmembrane region" description="Helical" evidence="6">
    <location>
        <begin position="38"/>
        <end position="60"/>
    </location>
</feature>
<evidence type="ECO:0000313" key="7">
    <source>
        <dbReference type="EMBL" id="KAJ5248705.1"/>
    </source>
</evidence>
<evidence type="ECO:0000313" key="8">
    <source>
        <dbReference type="Proteomes" id="UP001150941"/>
    </source>
</evidence>
<accession>A0A9W9TZ09</accession>
<keyword evidence="8" id="KW-1185">Reference proteome</keyword>
<sequence length="175" mass="18839">MGTPGGVSPSPRPRATWAAARDNALPLSRLWAHVDKRLGVPVWSLLLITVIQMLLGLINLGSSSAFTAFVSVGVIALAAAYAMPIALSLMNRRREVMQAPWHYGNIVGASANVVALAWIVFELVLFSMPTALPVTSTSMNYASVVFVGFLAIAAVWYLVYARKHYKGPPESDALE</sequence>
<dbReference type="RefSeq" id="XP_058335484.1">
    <property type="nucleotide sequence ID" value="XM_058469453.1"/>
</dbReference>
<feature type="transmembrane region" description="Helical" evidence="6">
    <location>
        <begin position="66"/>
        <end position="89"/>
    </location>
</feature>
<comment type="caution">
    <text evidence="7">The sequence shown here is derived from an EMBL/GenBank/DDBJ whole genome shotgun (WGS) entry which is preliminary data.</text>
</comment>
<reference evidence="7" key="1">
    <citation type="submission" date="2022-11" db="EMBL/GenBank/DDBJ databases">
        <authorList>
            <person name="Petersen C."/>
        </authorList>
    </citation>
    <scope>NUCLEOTIDE SEQUENCE</scope>
    <source>
        <strain evidence="7">IBT 19713</strain>
    </source>
</reference>
<dbReference type="Pfam" id="PF13520">
    <property type="entry name" value="AA_permease_2"/>
    <property type="match status" value="1"/>
</dbReference>
<comment type="subcellular location">
    <subcellularLocation>
        <location evidence="1">Membrane</location>
        <topology evidence="1">Multi-pass membrane protein</topology>
    </subcellularLocation>
</comment>
<dbReference type="GO" id="GO:0022857">
    <property type="term" value="F:transmembrane transporter activity"/>
    <property type="evidence" value="ECO:0007669"/>
    <property type="project" value="InterPro"/>
</dbReference>
<keyword evidence="4 6" id="KW-1133">Transmembrane helix</keyword>
<dbReference type="GeneID" id="83196756"/>
<feature type="transmembrane region" description="Helical" evidence="6">
    <location>
        <begin position="141"/>
        <end position="160"/>
    </location>
</feature>
<evidence type="ECO:0000256" key="5">
    <source>
        <dbReference type="ARBA" id="ARBA00023136"/>
    </source>
</evidence>
<gene>
    <name evidence="7" type="ORF">N7468_000156</name>
</gene>
<keyword evidence="2" id="KW-0813">Transport</keyword>
<evidence type="ECO:0000256" key="3">
    <source>
        <dbReference type="ARBA" id="ARBA00022692"/>
    </source>
</evidence>
<keyword evidence="3 6" id="KW-0812">Transmembrane</keyword>
<keyword evidence="5 6" id="KW-0472">Membrane</keyword>
<dbReference type="InterPro" id="IPR002293">
    <property type="entry name" value="AA/rel_permease1"/>
</dbReference>
<evidence type="ECO:0000256" key="1">
    <source>
        <dbReference type="ARBA" id="ARBA00004141"/>
    </source>
</evidence>
<dbReference type="Proteomes" id="UP001150941">
    <property type="component" value="Unassembled WGS sequence"/>
</dbReference>